<dbReference type="GO" id="GO:0071555">
    <property type="term" value="P:cell wall organization"/>
    <property type="evidence" value="ECO:0007669"/>
    <property type="project" value="UniProtKB-KW"/>
</dbReference>
<dbReference type="EMBL" id="CP003059">
    <property type="protein sequence ID" value="AEP36091.1"/>
    <property type="molecule type" value="Genomic_DNA"/>
</dbReference>
<keyword evidence="8 14" id="KW-0378">Hydrolase</keyword>
<keyword evidence="10" id="KW-0961">Cell wall biogenesis/degradation</keyword>
<evidence type="ECO:0000256" key="3">
    <source>
        <dbReference type="ARBA" id="ARBA00004496"/>
    </source>
</evidence>
<dbReference type="SMART" id="SM00644">
    <property type="entry name" value="Ami_2"/>
    <property type="match status" value="1"/>
</dbReference>
<evidence type="ECO:0000256" key="9">
    <source>
        <dbReference type="ARBA" id="ARBA00022833"/>
    </source>
</evidence>
<organism evidence="14 15">
    <name type="scientific">Taylorella asinigenitalis (strain MCE3)</name>
    <dbReference type="NCBI Taxonomy" id="1008459"/>
    <lineage>
        <taxon>Bacteria</taxon>
        <taxon>Pseudomonadati</taxon>
        <taxon>Pseudomonadota</taxon>
        <taxon>Betaproteobacteria</taxon>
        <taxon>Burkholderiales</taxon>
        <taxon>Alcaligenaceae</taxon>
        <taxon>Taylorella</taxon>
    </lineage>
</organism>
<keyword evidence="6" id="KW-0963">Cytoplasm</keyword>
<dbReference type="InterPro" id="IPR051206">
    <property type="entry name" value="NAMLAA_amidase_2"/>
</dbReference>
<dbReference type="InterPro" id="IPR036505">
    <property type="entry name" value="Amidase/PGRP_sf"/>
</dbReference>
<dbReference type="GO" id="GO:0009253">
    <property type="term" value="P:peptidoglycan catabolic process"/>
    <property type="evidence" value="ECO:0007669"/>
    <property type="project" value="InterPro"/>
</dbReference>
<evidence type="ECO:0000256" key="4">
    <source>
        <dbReference type="ARBA" id="ARBA00007553"/>
    </source>
</evidence>
<reference key="1">
    <citation type="submission" date="2011-09" db="EMBL/GenBank/DDBJ databases">
        <title>Genomic characterization of the Taylorella genus.</title>
        <authorList>
            <person name="Hebert L."/>
            <person name="Moumen B."/>
            <person name="Pons N."/>
            <person name="Duquesne F."/>
            <person name="Breuil M.-F."/>
            <person name="Goux D."/>
            <person name="Batto J.-M."/>
            <person name="Renault P."/>
            <person name="Laugier C."/>
            <person name="Petry S."/>
        </authorList>
    </citation>
    <scope>NUCLEOTIDE SEQUENCE</scope>
    <source>
        <strain>MCE3</strain>
    </source>
</reference>
<keyword evidence="7" id="KW-0479">Metal-binding</keyword>
<dbReference type="Gene3D" id="3.40.80.10">
    <property type="entry name" value="Peptidoglycan recognition protein-like"/>
    <property type="match status" value="1"/>
</dbReference>
<evidence type="ECO:0000256" key="5">
    <source>
        <dbReference type="ARBA" id="ARBA00011901"/>
    </source>
</evidence>
<comment type="subcellular location">
    <subcellularLocation>
        <location evidence="3">Cytoplasm</location>
    </subcellularLocation>
</comment>
<dbReference type="NCBIfam" id="NF008758">
    <property type="entry name" value="PRK11789.1"/>
    <property type="match status" value="1"/>
</dbReference>
<dbReference type="InterPro" id="IPR002502">
    <property type="entry name" value="Amidase_domain"/>
</dbReference>
<sequence>MNYTYIDRCGFLSNCPKVLSPNFVERPSGTQISLLVVHFISLPPYKYGGTYVEKLFTNSLDPHDHPYFANISHLRVSSHFLIKRTGEIIQFVSTDKMAFHAGISFFGGREKCNEFSVGIELEGSEIDAFTEEQYKSLSSLTKILKNRYPITDIRGHEHIAPGRKNDPGPFFNWAKYRKDSGCTFREIPQSLENS</sequence>
<dbReference type="GO" id="GO:0046872">
    <property type="term" value="F:metal ion binding"/>
    <property type="evidence" value="ECO:0007669"/>
    <property type="project" value="UniProtKB-KW"/>
</dbReference>
<dbReference type="SUPFAM" id="SSF55846">
    <property type="entry name" value="N-acetylmuramoyl-L-alanine amidase-like"/>
    <property type="match status" value="1"/>
</dbReference>
<comment type="similarity">
    <text evidence="4">Belongs to the N-acetylmuramoyl-L-alanine amidase 2 family.</text>
</comment>
<proteinExistence type="inferred from homology"/>
<keyword evidence="15" id="KW-1185">Reference proteome</keyword>
<dbReference type="CDD" id="cd06583">
    <property type="entry name" value="PGRP"/>
    <property type="match status" value="1"/>
</dbReference>
<dbReference type="GO" id="GO:0008745">
    <property type="term" value="F:N-acetylmuramoyl-L-alanine amidase activity"/>
    <property type="evidence" value="ECO:0007669"/>
    <property type="project" value="UniProtKB-EC"/>
</dbReference>
<dbReference type="STRING" id="1008459.TASI_0309"/>
<reference evidence="14 15" key="2">
    <citation type="journal article" date="2012" name="PLoS ONE">
        <title>Genomic characterization of the taylorella genus.</title>
        <authorList>
            <person name="Hebert L."/>
            <person name="Moumen B."/>
            <person name="Pons N."/>
            <person name="Duquesne F."/>
            <person name="Breuil M.F."/>
            <person name="Goux D."/>
            <person name="Batto J.M."/>
            <person name="Laugier C."/>
            <person name="Renault P."/>
            <person name="Petry S."/>
        </authorList>
    </citation>
    <scope>NUCLEOTIDE SEQUENCE [LARGE SCALE GENOMIC DNA]</scope>
    <source>
        <strain evidence="14 15">MCE3</strain>
    </source>
</reference>
<name>G4QCG1_TAYAM</name>
<evidence type="ECO:0000256" key="12">
    <source>
        <dbReference type="ARBA" id="ARBA00042615"/>
    </source>
</evidence>
<dbReference type="GO" id="GO:0009254">
    <property type="term" value="P:peptidoglycan turnover"/>
    <property type="evidence" value="ECO:0007669"/>
    <property type="project" value="TreeGrafter"/>
</dbReference>
<dbReference type="EC" id="3.5.1.28" evidence="5"/>
<dbReference type="eggNOG" id="COG3023">
    <property type="taxonomic scope" value="Bacteria"/>
</dbReference>
<dbReference type="PANTHER" id="PTHR30417:SF4">
    <property type="entry name" value="1,6-ANHYDRO-N-ACETYLMURAMYL-L-ALANINE AMIDASE AMPD"/>
    <property type="match status" value="1"/>
</dbReference>
<evidence type="ECO:0000313" key="14">
    <source>
        <dbReference type="EMBL" id="AEP36091.1"/>
    </source>
</evidence>
<comment type="cofactor">
    <cofactor evidence="2">
        <name>Zn(2+)</name>
        <dbReference type="ChEBI" id="CHEBI:29105"/>
    </cofactor>
</comment>
<keyword evidence="9" id="KW-0862">Zinc</keyword>
<dbReference type="KEGG" id="tas:TASI_0309"/>
<dbReference type="GO" id="GO:0005737">
    <property type="term" value="C:cytoplasm"/>
    <property type="evidence" value="ECO:0007669"/>
    <property type="project" value="UniProtKB-SubCell"/>
</dbReference>
<evidence type="ECO:0000259" key="13">
    <source>
        <dbReference type="SMART" id="SM00644"/>
    </source>
</evidence>
<accession>G4QCG1</accession>
<evidence type="ECO:0000256" key="10">
    <source>
        <dbReference type="ARBA" id="ARBA00023316"/>
    </source>
</evidence>
<dbReference type="Proteomes" id="UP000009284">
    <property type="component" value="Chromosome"/>
</dbReference>
<dbReference type="Pfam" id="PF01510">
    <property type="entry name" value="Amidase_2"/>
    <property type="match status" value="1"/>
</dbReference>
<gene>
    <name evidence="14" type="ordered locus">TASI_0309</name>
</gene>
<evidence type="ECO:0000256" key="1">
    <source>
        <dbReference type="ARBA" id="ARBA00001561"/>
    </source>
</evidence>
<dbReference type="HOGENOM" id="CLU_049290_1_0_4"/>
<evidence type="ECO:0000256" key="11">
    <source>
        <dbReference type="ARBA" id="ARBA00039257"/>
    </source>
</evidence>
<evidence type="ECO:0000313" key="15">
    <source>
        <dbReference type="Proteomes" id="UP000009284"/>
    </source>
</evidence>
<evidence type="ECO:0000256" key="2">
    <source>
        <dbReference type="ARBA" id="ARBA00001947"/>
    </source>
</evidence>
<dbReference type="OrthoDB" id="9794842at2"/>
<evidence type="ECO:0000256" key="8">
    <source>
        <dbReference type="ARBA" id="ARBA00022801"/>
    </source>
</evidence>
<feature type="domain" description="N-acetylmuramoyl-L-alanine amidase" evidence="13">
    <location>
        <begin position="20"/>
        <end position="168"/>
    </location>
</feature>
<protein>
    <recommendedName>
        <fullName evidence="11">1,6-anhydro-N-acetylmuramyl-L-alanine amidase AmpD</fullName>
        <ecNumber evidence="5">3.5.1.28</ecNumber>
    </recommendedName>
    <alternativeName>
        <fullName evidence="12">N-acetylmuramoyl-L-alanine amidase</fullName>
    </alternativeName>
</protein>
<dbReference type="PANTHER" id="PTHR30417">
    <property type="entry name" value="N-ACETYLMURAMOYL-L-ALANINE AMIDASE AMID"/>
    <property type="match status" value="1"/>
</dbReference>
<dbReference type="RefSeq" id="WP_014110989.1">
    <property type="nucleotide sequence ID" value="NC_016043.1"/>
</dbReference>
<dbReference type="AlphaFoldDB" id="G4QCG1"/>
<evidence type="ECO:0000256" key="7">
    <source>
        <dbReference type="ARBA" id="ARBA00022723"/>
    </source>
</evidence>
<evidence type="ECO:0000256" key="6">
    <source>
        <dbReference type="ARBA" id="ARBA00022490"/>
    </source>
</evidence>
<comment type="catalytic activity">
    <reaction evidence="1">
        <text>Hydrolyzes the link between N-acetylmuramoyl residues and L-amino acid residues in certain cell-wall glycopeptides.</text>
        <dbReference type="EC" id="3.5.1.28"/>
    </reaction>
</comment>